<dbReference type="CDD" id="cd22310">
    <property type="entry name" value="BcnI-like"/>
    <property type="match status" value="1"/>
</dbReference>
<proteinExistence type="predicted"/>
<accession>A0A1F8E0A8</accession>
<comment type="caution">
    <text evidence="2">The sequence shown here is derived from an EMBL/GenBank/DDBJ whole genome shotgun (WGS) entry which is preliminary data.</text>
</comment>
<dbReference type="Proteomes" id="UP000179057">
    <property type="component" value="Unassembled WGS sequence"/>
</dbReference>
<sequence>MTLAELKKKLKNIKRLGFVKTHRKGDTGIGKTLEDLLGIKENNIPLPDIGEIAELKAYRRSAGSMLTLFTLEPQPKGGDRDRTLLDNFGYSKRDNGRLKELHSTLSCKRYNNQGLKLKVEKDKVRVVGKGKRLNIYWDMEDLKKKFEAKLPALVYALADNKELKGIEYFYFNQVYFLEGFDFEHFKNMVKKDAIVVDLRMFYRPNGSVRNHGTGFRVKINQLYNCFDTKVELL</sequence>
<dbReference type="InterPro" id="IPR029127">
    <property type="entry name" value="MvaI_BcnI"/>
</dbReference>
<protein>
    <recommendedName>
        <fullName evidence="1">MvaI/BcnI restriction endonuclease domain-containing protein</fullName>
    </recommendedName>
</protein>
<evidence type="ECO:0000313" key="3">
    <source>
        <dbReference type="Proteomes" id="UP000179057"/>
    </source>
</evidence>
<evidence type="ECO:0000259" key="1">
    <source>
        <dbReference type="Pfam" id="PF15515"/>
    </source>
</evidence>
<feature type="domain" description="MvaI/BcnI restriction endonuclease" evidence="1">
    <location>
        <begin position="8"/>
        <end position="224"/>
    </location>
</feature>
<organism evidence="2 3">
    <name type="scientific">Candidatus Wolfebacteria bacterium RIFOXYD1_FULL_48_65</name>
    <dbReference type="NCBI Taxonomy" id="1802561"/>
    <lineage>
        <taxon>Bacteria</taxon>
        <taxon>Candidatus Wolfeibacteriota</taxon>
    </lineage>
</organism>
<dbReference type="EMBL" id="MGIV01000014">
    <property type="protein sequence ID" value="OGM94212.1"/>
    <property type="molecule type" value="Genomic_DNA"/>
</dbReference>
<dbReference type="AlphaFoldDB" id="A0A1F8E0A8"/>
<name>A0A1F8E0A8_9BACT</name>
<dbReference type="InterPro" id="IPR043004">
    <property type="entry name" value="MvaI_BcnI_cat"/>
</dbReference>
<gene>
    <name evidence="2" type="ORF">A2610_02835</name>
</gene>
<dbReference type="Gene3D" id="3.30.70.3570">
    <property type="entry name" value="MvaI/BcnI restriction endonuclease, recognition domain"/>
    <property type="match status" value="1"/>
</dbReference>
<dbReference type="Pfam" id="PF15515">
    <property type="entry name" value="MvaI_BcnI"/>
    <property type="match status" value="1"/>
</dbReference>
<dbReference type="InterPro" id="IPR043005">
    <property type="entry name" value="MvaI_BcnI_rec"/>
</dbReference>
<dbReference type="Gene3D" id="3.40.210.20">
    <property type="entry name" value="MvaI/BcnI restriction endonuclease, catalytic domain"/>
    <property type="match status" value="1"/>
</dbReference>
<evidence type="ECO:0000313" key="2">
    <source>
        <dbReference type="EMBL" id="OGM94212.1"/>
    </source>
</evidence>
<reference evidence="2 3" key="1">
    <citation type="journal article" date="2016" name="Nat. Commun.">
        <title>Thousands of microbial genomes shed light on interconnected biogeochemical processes in an aquifer system.</title>
        <authorList>
            <person name="Anantharaman K."/>
            <person name="Brown C.T."/>
            <person name="Hug L.A."/>
            <person name="Sharon I."/>
            <person name="Castelle C.J."/>
            <person name="Probst A.J."/>
            <person name="Thomas B.C."/>
            <person name="Singh A."/>
            <person name="Wilkins M.J."/>
            <person name="Karaoz U."/>
            <person name="Brodie E.L."/>
            <person name="Williams K.H."/>
            <person name="Hubbard S.S."/>
            <person name="Banfield J.F."/>
        </authorList>
    </citation>
    <scope>NUCLEOTIDE SEQUENCE [LARGE SCALE GENOMIC DNA]</scope>
</reference>